<dbReference type="RefSeq" id="XP_024498748.1">
    <property type="nucleotide sequence ID" value="XM_024647218.1"/>
</dbReference>
<reference evidence="8" key="1">
    <citation type="submission" date="2014-09" db="EMBL/GenBank/DDBJ databases">
        <authorList>
            <person name="Aslett A.Martin."/>
        </authorList>
    </citation>
    <scope>NUCLEOTIDE SEQUENCE</scope>
    <source>
        <strain evidence="8">ED321 Heterogonic</strain>
    </source>
</reference>
<evidence type="ECO:0000256" key="6">
    <source>
        <dbReference type="ARBA" id="ARBA00047619"/>
    </source>
</evidence>
<comment type="pathway">
    <text evidence="2">Lipid metabolism.</text>
</comment>
<dbReference type="PANTHER" id="PTHR44307">
    <property type="entry name" value="PHOSPHOETHANOLAMINE METHYLTRANSFERASE"/>
    <property type="match status" value="1"/>
</dbReference>
<evidence type="ECO:0000256" key="5">
    <source>
        <dbReference type="ARBA" id="ARBA00035674"/>
    </source>
</evidence>
<dbReference type="GO" id="GO:0032259">
    <property type="term" value="P:methylation"/>
    <property type="evidence" value="ECO:0007669"/>
    <property type="project" value="UniProtKB-KW"/>
</dbReference>
<keyword evidence="3" id="KW-0489">Methyltransferase</keyword>
<evidence type="ECO:0000256" key="1">
    <source>
        <dbReference type="ARBA" id="ARBA00004969"/>
    </source>
</evidence>
<dbReference type="SUPFAM" id="SSF53335">
    <property type="entry name" value="S-adenosyl-L-methionine-dependent methyltransferases"/>
    <property type="match status" value="1"/>
</dbReference>
<evidence type="ECO:0000313" key="11">
    <source>
        <dbReference type="WormBase" id="SRAE_X000128400"/>
    </source>
</evidence>
<accession>A0A090KW90</accession>
<evidence type="ECO:0000313" key="10">
    <source>
        <dbReference type="WBParaSite" id="SRAE_X000128400.1"/>
    </source>
</evidence>
<dbReference type="EMBL" id="LN609396">
    <property type="protein sequence ID" value="CEF59537.1"/>
    <property type="molecule type" value="Genomic_DNA"/>
</dbReference>
<dbReference type="GO" id="GO:0000234">
    <property type="term" value="F:phosphoethanolamine N-methyltransferase activity"/>
    <property type="evidence" value="ECO:0007669"/>
    <property type="project" value="UniProtKB-EC"/>
</dbReference>
<dbReference type="EC" id="2.1.1.103" evidence="5"/>
<sequence length="485" mass="58171">MIKNENKIDITVPVRSIIDDKNIHLNELFLNIKKTTNNNTLKEKVNYEKDIEKIRIKSNNDSFSFIPIQLKNKTILNINTELNYLLLKSNNLQKKENHHEYLKHFQVHDDNEKIDIINHDQDYFSYDTESFHVIFTNRFFTYLNDNDVINFFSSCLTWIKEDGFLIINEPCIPLISEITSVENYLLPQKYSRSALNYINTIESIRIIDKFGNVWKFYIDVLTSNQTYINYEKEWRYLMLRAKKCRTNLNNIEVSKINSVKHLLEKLTIHVPLPNYCYQYACKSFADNIFLNEIENYNNIFKNQKNSEELKFAYFIFQNPKTVWYNRICPFRISAKNDTVIWCSESSSDFYEYSINKANYFKNKKMLFTYNNSHPIDALNAPSQTNFVLKVFMSIDILNNYTLGFNHFINTHYFHTSRIILLESYKTKEEKNEKIKKVWEFVKKYKIKNVTKMVHNEVKDTSLPDLWKTKIYLLKWMIIIMDSQDF</sequence>
<evidence type="ECO:0000313" key="8">
    <source>
        <dbReference type="EMBL" id="CEF59537.1"/>
    </source>
</evidence>
<name>A0A090KW90_STRRB</name>
<dbReference type="WBParaSite" id="SRAE_X000128400.1">
    <property type="protein sequence ID" value="SRAE_X000128400.1"/>
    <property type="gene ID" value="WBGene00266851"/>
</dbReference>
<evidence type="ECO:0000313" key="9">
    <source>
        <dbReference type="Proteomes" id="UP000035682"/>
    </source>
</evidence>
<dbReference type="Proteomes" id="UP000035682">
    <property type="component" value="Unplaced"/>
</dbReference>
<protein>
    <recommendedName>
        <fullName evidence="5">phosphoethanolamine N-methyltransferase</fullName>
        <ecNumber evidence="5">2.1.1.103</ecNumber>
    </recommendedName>
</protein>
<proteinExistence type="predicted"/>
<reference evidence="10" key="3">
    <citation type="submission" date="2020-12" db="UniProtKB">
        <authorList>
            <consortium name="WormBaseParasite"/>
        </authorList>
    </citation>
    <scope>IDENTIFICATION</scope>
</reference>
<dbReference type="PANTHER" id="PTHR44307:SF2">
    <property type="entry name" value="PHOSPHOETHANOLAMINE METHYLTRANSFERASE ISOFORM X1"/>
    <property type="match status" value="1"/>
</dbReference>
<organism evidence="8">
    <name type="scientific">Strongyloides ratti</name>
    <name type="common">Parasitic roundworm</name>
    <dbReference type="NCBI Taxonomy" id="34506"/>
    <lineage>
        <taxon>Eukaryota</taxon>
        <taxon>Metazoa</taxon>
        <taxon>Ecdysozoa</taxon>
        <taxon>Nematoda</taxon>
        <taxon>Chromadorea</taxon>
        <taxon>Rhabditida</taxon>
        <taxon>Tylenchina</taxon>
        <taxon>Panagrolaimomorpha</taxon>
        <taxon>Strongyloidoidea</taxon>
        <taxon>Strongyloididae</taxon>
        <taxon>Strongyloides</taxon>
    </lineage>
</organism>
<gene>
    <name evidence="8 10 11" type="ORF">SRAE_X000128400</name>
</gene>
<dbReference type="GeneID" id="36384345"/>
<evidence type="ECO:0000256" key="7">
    <source>
        <dbReference type="ARBA" id="ARBA00047841"/>
    </source>
</evidence>
<dbReference type="InterPro" id="IPR029063">
    <property type="entry name" value="SAM-dependent_MTases_sf"/>
</dbReference>
<dbReference type="Gene3D" id="3.40.50.12180">
    <property type="match status" value="1"/>
</dbReference>
<evidence type="ECO:0000256" key="4">
    <source>
        <dbReference type="ARBA" id="ARBA00022679"/>
    </source>
</evidence>
<comment type="catalytic activity">
    <reaction evidence="7">
        <text>N-methylethanolamine phosphate + S-adenosyl-L-methionine = N,N-dimethylethanolamine phosphate + S-adenosyl-L-homocysteine + H(+)</text>
        <dbReference type="Rhea" id="RHEA:25321"/>
        <dbReference type="ChEBI" id="CHEBI:15378"/>
        <dbReference type="ChEBI" id="CHEBI:57781"/>
        <dbReference type="ChEBI" id="CHEBI:57856"/>
        <dbReference type="ChEBI" id="CHEBI:58641"/>
        <dbReference type="ChEBI" id="CHEBI:59789"/>
        <dbReference type="EC" id="2.1.1.103"/>
    </reaction>
    <physiologicalReaction direction="left-to-right" evidence="7">
        <dbReference type="Rhea" id="RHEA:25322"/>
    </physiologicalReaction>
</comment>
<keyword evidence="4" id="KW-0808">Transferase</keyword>
<evidence type="ECO:0000256" key="2">
    <source>
        <dbReference type="ARBA" id="ARBA00005189"/>
    </source>
</evidence>
<reference evidence="9" key="2">
    <citation type="submission" date="2014-09" db="EMBL/GenBank/DDBJ databases">
        <authorList>
            <person name="Martin A.A."/>
        </authorList>
    </citation>
    <scope>NUCLEOTIDE SEQUENCE</scope>
    <source>
        <strain evidence="9">ED321</strain>
    </source>
</reference>
<dbReference type="WormBase" id="SRAE_X000128400">
    <property type="protein sequence ID" value="SRP10166"/>
    <property type="gene ID" value="WBGene00266851"/>
</dbReference>
<dbReference type="Gene3D" id="3.40.50.150">
    <property type="entry name" value="Vaccinia Virus protein VP39"/>
    <property type="match status" value="1"/>
</dbReference>
<comment type="catalytic activity">
    <reaction evidence="6">
        <text>N,N-dimethylethanolamine phosphate + S-adenosyl-L-methionine = phosphocholine + S-adenosyl-L-homocysteine + H(+)</text>
        <dbReference type="Rhea" id="RHEA:25325"/>
        <dbReference type="ChEBI" id="CHEBI:15378"/>
        <dbReference type="ChEBI" id="CHEBI:57856"/>
        <dbReference type="ChEBI" id="CHEBI:58641"/>
        <dbReference type="ChEBI" id="CHEBI:59789"/>
        <dbReference type="ChEBI" id="CHEBI:295975"/>
        <dbReference type="EC" id="2.1.1.103"/>
    </reaction>
    <physiologicalReaction direction="left-to-right" evidence="6">
        <dbReference type="Rhea" id="RHEA:25326"/>
    </physiologicalReaction>
</comment>
<dbReference type="CTD" id="36384345"/>
<dbReference type="AlphaFoldDB" id="A0A090KW90"/>
<keyword evidence="9" id="KW-1185">Reference proteome</keyword>
<evidence type="ECO:0000256" key="3">
    <source>
        <dbReference type="ARBA" id="ARBA00022603"/>
    </source>
</evidence>
<comment type="pathway">
    <text evidence="1">Phospholipid metabolism; phosphatidylcholine biosynthesis.</text>
</comment>